<dbReference type="SUPFAM" id="SSF49464">
    <property type="entry name" value="Carboxypeptidase regulatory domain-like"/>
    <property type="match status" value="1"/>
</dbReference>
<keyword evidence="4 7" id="KW-0812">Transmembrane</keyword>
<feature type="chain" id="PRO_5046555402" evidence="8">
    <location>
        <begin position="35"/>
        <end position="1030"/>
    </location>
</feature>
<dbReference type="PROSITE" id="PS52016">
    <property type="entry name" value="TONB_DEPENDENT_REC_3"/>
    <property type="match status" value="1"/>
</dbReference>
<keyword evidence="2 7" id="KW-0813">Transport</keyword>
<protein>
    <submittedName>
        <fullName evidence="10">SusC/RagA family TonB-linked outer membrane protein</fullName>
    </submittedName>
</protein>
<evidence type="ECO:0000256" key="6">
    <source>
        <dbReference type="ARBA" id="ARBA00023237"/>
    </source>
</evidence>
<dbReference type="Pfam" id="PF07715">
    <property type="entry name" value="Plug"/>
    <property type="match status" value="1"/>
</dbReference>
<reference evidence="10 11" key="1">
    <citation type="submission" date="2024-09" db="EMBL/GenBank/DDBJ databases">
        <authorList>
            <person name="Sun Q."/>
            <person name="Mori K."/>
        </authorList>
    </citation>
    <scope>NUCLEOTIDE SEQUENCE [LARGE SCALE GENOMIC DNA]</scope>
    <source>
        <strain evidence="10 11">CCM 7765</strain>
    </source>
</reference>
<evidence type="ECO:0000256" key="3">
    <source>
        <dbReference type="ARBA" id="ARBA00022452"/>
    </source>
</evidence>
<keyword evidence="8" id="KW-0732">Signal</keyword>
<comment type="caution">
    <text evidence="10">The sequence shown here is derived from an EMBL/GenBank/DDBJ whole genome shotgun (WGS) entry which is preliminary data.</text>
</comment>
<keyword evidence="6 7" id="KW-0998">Cell outer membrane</keyword>
<dbReference type="InterPro" id="IPR008969">
    <property type="entry name" value="CarboxyPept-like_regulatory"/>
</dbReference>
<evidence type="ECO:0000259" key="9">
    <source>
        <dbReference type="Pfam" id="PF07715"/>
    </source>
</evidence>
<dbReference type="Pfam" id="PF13715">
    <property type="entry name" value="CarbopepD_reg_2"/>
    <property type="match status" value="1"/>
</dbReference>
<dbReference type="InterPro" id="IPR012910">
    <property type="entry name" value="Plug_dom"/>
</dbReference>
<dbReference type="RefSeq" id="WP_130856531.1">
    <property type="nucleotide sequence ID" value="NZ_JBHLWO010000002.1"/>
</dbReference>
<evidence type="ECO:0000256" key="5">
    <source>
        <dbReference type="ARBA" id="ARBA00023136"/>
    </source>
</evidence>
<proteinExistence type="inferred from homology"/>
<dbReference type="NCBIfam" id="TIGR04056">
    <property type="entry name" value="OMP_RagA_SusC"/>
    <property type="match status" value="1"/>
</dbReference>
<dbReference type="SUPFAM" id="SSF56935">
    <property type="entry name" value="Porins"/>
    <property type="match status" value="1"/>
</dbReference>
<accession>A0ABV6HPR1</accession>
<gene>
    <name evidence="10" type="ORF">ACFFI0_21310</name>
</gene>
<name>A0ABV6HPR1_9SPHI</name>
<feature type="domain" description="TonB-dependent receptor plug" evidence="9">
    <location>
        <begin position="132"/>
        <end position="236"/>
    </location>
</feature>
<comment type="similarity">
    <text evidence="7">Belongs to the TonB-dependent receptor family.</text>
</comment>
<keyword evidence="3 7" id="KW-1134">Transmembrane beta strand</keyword>
<dbReference type="InterPro" id="IPR037066">
    <property type="entry name" value="Plug_dom_sf"/>
</dbReference>
<comment type="subcellular location">
    <subcellularLocation>
        <location evidence="1 7">Cell outer membrane</location>
        <topology evidence="1 7">Multi-pass membrane protein</topology>
    </subcellularLocation>
</comment>
<dbReference type="Gene3D" id="2.170.130.10">
    <property type="entry name" value="TonB-dependent receptor, plug domain"/>
    <property type="match status" value="1"/>
</dbReference>
<evidence type="ECO:0000256" key="8">
    <source>
        <dbReference type="SAM" id="SignalP"/>
    </source>
</evidence>
<evidence type="ECO:0000256" key="2">
    <source>
        <dbReference type="ARBA" id="ARBA00022448"/>
    </source>
</evidence>
<evidence type="ECO:0000256" key="1">
    <source>
        <dbReference type="ARBA" id="ARBA00004571"/>
    </source>
</evidence>
<sequence>MLPIKSSLNQKGARTLSRTILCILCFLIPLASSAQDDGEQQIRGKITDPVGQAIPGVSITVKGMSAKGTSSDSEGNFQLSANSQDVLVISAIGYITQEVKIGEQQVLHIQLATDNTTLDEVVVVGYGTQKRSNITGAIASISAEDIVSEGFSNVGQAIQGKVAGVQIESGGGNPGSGVRVLIRGTGSLNNNNPLYIVDGVQVDNINNIAPNDIASMDVLKDASAAAIYGSRAANGVVLVTTKSGKKGDHIIALNAYYGFQKLAKKLDVLNAQEWASVSNAAHDNAGLARLEVAENYAQLADVDWQDEIFHKSPMQNYNMNAAGGGENYNYSISGDYLGQEGIVRTTGYERYNLRIKSDLTKGRVKIGETIILSDEKWRNMSGGWGGQGGGPVGAALKMIPVFDIYNPDAVGGFGGAYGPVVNVANPLAQLHLDRPEYSVANALINAYAEVSIIDGLKYKYNAGYTRTYGKDFAYQHPYEVGTLFINRMANLYERRTEKQVILQEHTLTYDKQWNKHSLQGMAGYTYQNTRYRELSGRKSGMPRGIEVLDAGTTNTVTGSNALENTLISYFGRLIYTFDDKYTLTAIIRRDGSSRFGEAYKYGNFPSLAAAWNVSNESFFKDAVPAISSFKIRAGYGKLGNQEISDYQFLANINPNINYVIGADQHLMPGATQVAFATPDIRWESSETYNAGIDLGLFNNKLSVIADYFVKNSNDILLQVPIPLSTGASAASPFINAGSIRNKGFEADLSFADEKGDFSYGINATFSTISNEVLALGTGSQQIFGGQPTHHGASATVTQAGWPVGAFYLIHADGIFQSEQEVQQHSLNGQLIQPNAKPGDIRFRDVNNDGKIDQNDRQYAGSPNPKFSYGFGGNLRWKNIDLNLFFQGTYGNKIYNGLRQDLEGMNLEFNYLKTTLNAWTPQNTNTNMPRAVINDPNLNSQTSDRFLESGSYLRLRTVQLGYTLPSATLEHLKINNCRFYVSLDNVFTISKYKGYNPDLGRTGSVLNRGVDFGHIAYPLAQTAMLGVQVSF</sequence>
<dbReference type="InterPro" id="IPR023996">
    <property type="entry name" value="TonB-dep_OMP_SusC/RagA"/>
</dbReference>
<dbReference type="InterPro" id="IPR039426">
    <property type="entry name" value="TonB-dep_rcpt-like"/>
</dbReference>
<dbReference type="EMBL" id="JBHLWO010000002">
    <property type="protein sequence ID" value="MFC0320877.1"/>
    <property type="molecule type" value="Genomic_DNA"/>
</dbReference>
<dbReference type="Gene3D" id="2.40.170.20">
    <property type="entry name" value="TonB-dependent receptor, beta-barrel domain"/>
    <property type="match status" value="1"/>
</dbReference>
<dbReference type="InterPro" id="IPR023997">
    <property type="entry name" value="TonB-dep_OMP_SusC/RagA_CS"/>
</dbReference>
<evidence type="ECO:0000313" key="10">
    <source>
        <dbReference type="EMBL" id="MFC0320877.1"/>
    </source>
</evidence>
<evidence type="ECO:0000256" key="4">
    <source>
        <dbReference type="ARBA" id="ARBA00022692"/>
    </source>
</evidence>
<dbReference type="Gene3D" id="2.60.40.1120">
    <property type="entry name" value="Carboxypeptidase-like, regulatory domain"/>
    <property type="match status" value="1"/>
</dbReference>
<evidence type="ECO:0000313" key="11">
    <source>
        <dbReference type="Proteomes" id="UP001589774"/>
    </source>
</evidence>
<organism evidence="10 11">
    <name type="scientific">Olivibacter oleidegradans</name>
    <dbReference type="NCBI Taxonomy" id="760123"/>
    <lineage>
        <taxon>Bacteria</taxon>
        <taxon>Pseudomonadati</taxon>
        <taxon>Bacteroidota</taxon>
        <taxon>Sphingobacteriia</taxon>
        <taxon>Sphingobacteriales</taxon>
        <taxon>Sphingobacteriaceae</taxon>
        <taxon>Olivibacter</taxon>
    </lineage>
</organism>
<keyword evidence="11" id="KW-1185">Reference proteome</keyword>
<dbReference type="Proteomes" id="UP001589774">
    <property type="component" value="Unassembled WGS sequence"/>
</dbReference>
<feature type="signal peptide" evidence="8">
    <location>
        <begin position="1"/>
        <end position="34"/>
    </location>
</feature>
<keyword evidence="5 7" id="KW-0472">Membrane</keyword>
<dbReference type="NCBIfam" id="TIGR04057">
    <property type="entry name" value="SusC_RagA_signa"/>
    <property type="match status" value="1"/>
</dbReference>
<evidence type="ECO:0000256" key="7">
    <source>
        <dbReference type="PROSITE-ProRule" id="PRU01360"/>
    </source>
</evidence>
<dbReference type="InterPro" id="IPR036942">
    <property type="entry name" value="Beta-barrel_TonB_sf"/>
</dbReference>